<dbReference type="PANTHER" id="PTHR23092">
    <property type="entry name" value="POLY(A) RNA POLYMERASE"/>
    <property type="match status" value="1"/>
</dbReference>
<dbReference type="GO" id="GO:0031123">
    <property type="term" value="P:RNA 3'-end processing"/>
    <property type="evidence" value="ECO:0007669"/>
    <property type="project" value="TreeGrafter"/>
</dbReference>
<dbReference type="GO" id="GO:0005730">
    <property type="term" value="C:nucleolus"/>
    <property type="evidence" value="ECO:0007669"/>
    <property type="project" value="TreeGrafter"/>
</dbReference>
<dbReference type="InterPro" id="IPR045862">
    <property type="entry name" value="Trf4-like"/>
</dbReference>
<proteinExistence type="predicted"/>
<feature type="domain" description="Poly(A) RNA polymerase mitochondrial-like central palm" evidence="2">
    <location>
        <begin position="10"/>
        <end position="216"/>
    </location>
</feature>
<dbReference type="GO" id="GO:0043634">
    <property type="term" value="P:polyadenylation-dependent ncRNA catabolic process"/>
    <property type="evidence" value="ECO:0007669"/>
    <property type="project" value="TreeGrafter"/>
</dbReference>
<dbReference type="EMBL" id="FR824110">
    <property type="protein sequence ID" value="CCA19165.1"/>
    <property type="molecule type" value="Genomic_DNA"/>
</dbReference>
<dbReference type="SUPFAM" id="SSF81301">
    <property type="entry name" value="Nucleotidyltransferase"/>
    <property type="match status" value="1"/>
</dbReference>
<dbReference type="Gene3D" id="1.10.1410.10">
    <property type="match status" value="1"/>
</dbReference>
<dbReference type="HOGENOM" id="CLU_033301_1_0_1"/>
<reference evidence="3" key="1">
    <citation type="journal article" date="2011" name="PLoS Biol.">
        <title>Gene gain and loss during evolution of obligate parasitism in the white rust pathogen of Arabidopsis thaliana.</title>
        <authorList>
            <person name="Kemen E."/>
            <person name="Gardiner A."/>
            <person name="Schultz-Larsen T."/>
            <person name="Kemen A.C."/>
            <person name="Balmuth A.L."/>
            <person name="Robert-Seilaniantz A."/>
            <person name="Bailey K."/>
            <person name="Holub E."/>
            <person name="Studholme D.J."/>
            <person name="Maclean D."/>
            <person name="Jones J.D."/>
        </authorList>
    </citation>
    <scope>NUCLEOTIDE SEQUENCE</scope>
</reference>
<sequence length="377" mass="43569">MNHAQRCLFNSELRHLSQKLVVSEKELEKRKSIFNELRELISTHFTSVHVKLFGSSKHGLETFRSDLDILVSNKRTESKYLYVPAEDEGEEEDDEVVTFSLNVIVPPQNADSPATRADPSGAPMITLSKSSVPNLPNRRNSAWNFKQRHCTIGFLRALQTLIQSKREDFHIRRIFRAKVPILMLQHKESNRSIDVSVDTEGDSEGLDSTNLIYAFQRVYGSTFKNLVLFLKEYMHQHGLDKPYTGGIGSFRLYVMVAYILCDSARSVGLKRERCAAQTDFELMMRFLAVFGNVDGVYLTVETCLQMYNFDSEIKCVDFYSIFRLQDCVESFKQSYHQLRNGARLSTILADNSKGEHKQLHSKYIKSKNRRKRRRRLD</sequence>
<dbReference type="GO" id="GO:0003729">
    <property type="term" value="F:mRNA binding"/>
    <property type="evidence" value="ECO:0007669"/>
    <property type="project" value="TreeGrafter"/>
</dbReference>
<dbReference type="Pfam" id="PF22600">
    <property type="entry name" value="MTPAP-like_central"/>
    <property type="match status" value="1"/>
</dbReference>
<dbReference type="GO" id="GO:1990817">
    <property type="term" value="F:poly(A) RNA polymerase activity"/>
    <property type="evidence" value="ECO:0007669"/>
    <property type="project" value="InterPro"/>
</dbReference>
<dbReference type="InterPro" id="IPR054708">
    <property type="entry name" value="MTPAP-like_central"/>
</dbReference>
<evidence type="ECO:0000256" key="1">
    <source>
        <dbReference type="SAM" id="MobiDB-lite"/>
    </source>
</evidence>
<dbReference type="SUPFAM" id="SSF81631">
    <property type="entry name" value="PAP/OAS1 substrate-binding domain"/>
    <property type="match status" value="1"/>
</dbReference>
<gene>
    <name evidence="3" type="primary">AlNc14C65G4613</name>
    <name evidence="3" type="ORF">ALNC14_053080</name>
</gene>
<evidence type="ECO:0000313" key="3">
    <source>
        <dbReference type="EMBL" id="CCA19165.1"/>
    </source>
</evidence>
<name>F0WD93_9STRA</name>
<dbReference type="PANTHER" id="PTHR23092:SF15">
    <property type="entry name" value="INACTIVE NON-CANONICAL POLY(A) RNA POLYMERASE PROTEIN TRF4-2-RELATED"/>
    <property type="match status" value="1"/>
</dbReference>
<reference evidence="3" key="2">
    <citation type="submission" date="2011-02" db="EMBL/GenBank/DDBJ databases">
        <authorList>
            <person name="MacLean D."/>
        </authorList>
    </citation>
    <scope>NUCLEOTIDE SEQUENCE</scope>
</reference>
<accession>F0WD93</accession>
<dbReference type="Gene3D" id="3.30.460.10">
    <property type="entry name" value="Beta Polymerase, domain 2"/>
    <property type="match status" value="2"/>
</dbReference>
<feature type="region of interest" description="Disordered" evidence="1">
    <location>
        <begin position="353"/>
        <end position="377"/>
    </location>
</feature>
<organism evidence="3">
    <name type="scientific">Albugo laibachii Nc14</name>
    <dbReference type="NCBI Taxonomy" id="890382"/>
    <lineage>
        <taxon>Eukaryota</taxon>
        <taxon>Sar</taxon>
        <taxon>Stramenopiles</taxon>
        <taxon>Oomycota</taxon>
        <taxon>Peronosporomycetes</taxon>
        <taxon>Albuginales</taxon>
        <taxon>Albuginaceae</taxon>
        <taxon>Albugo</taxon>
    </lineage>
</organism>
<dbReference type="InterPro" id="IPR043519">
    <property type="entry name" value="NT_sf"/>
</dbReference>
<feature type="compositionally biased region" description="Basic residues" evidence="1">
    <location>
        <begin position="359"/>
        <end position="377"/>
    </location>
</feature>
<dbReference type="GO" id="GO:0031499">
    <property type="term" value="C:TRAMP complex"/>
    <property type="evidence" value="ECO:0007669"/>
    <property type="project" value="TreeGrafter"/>
</dbReference>
<protein>
    <submittedName>
        <fullName evidence="3">Uncharacterized protein AlNc14C65G4613</fullName>
    </submittedName>
</protein>
<evidence type="ECO:0000259" key="2">
    <source>
        <dbReference type="Pfam" id="PF22600"/>
    </source>
</evidence>
<dbReference type="AlphaFoldDB" id="F0WD93"/>